<dbReference type="OrthoDB" id="2349072at2"/>
<sequence>MQKREEGYVLVLVLVTMAALAVLSLAAMQVNLVTNKLTVIRTEDTQLNEDAKSALNLIAADVRNKFPLHDAQTVPEHMASEAAFDSAIQDVLVVNSPFESLAETSDSTITYSIRLKQDEATNLLETAPFTKILQVNVVASRQLNPEQPLLSVEYTQDLYLTALPSFLYYVLGSDQQLAVNGMPTVKGNIYSGGPLSFNRTAEYQLNGEKRLLPNVPSSMFHLDGRIDLSNPANCSTCAANDYFTSGKEIVSETADYGISKSQFSPFQYEYSIIEFVNRHVDRTLAYTTDVSKTIFEENMIASTDQAFNVERVLSEDGLTVIERPTSYVTASVYNGFLKPTIIKPPPSLSDRPMYVTESIATQTAPLLFDGDVVIESTNQLTIERPLIVRGNLTIRGNVSFASTVYTLGNTFIDRANILPIDEAKGNSLILLSKGQILLNRINEFESTSTTLQAFLYSDSSDTTFVYAVGSTLEINGGLYSKGPMVVNVFRGSFSEDDLLTPEAYFDSRTASHDATLSRLKLSYNDAVFNQLNTLPVTNQLQFFVSNPVQLR</sequence>
<dbReference type="Proteomes" id="UP000254060">
    <property type="component" value="Unassembled WGS sequence"/>
</dbReference>
<evidence type="ECO:0000313" key="2">
    <source>
        <dbReference type="EMBL" id="STO08740.1"/>
    </source>
</evidence>
<keyword evidence="1" id="KW-0472">Membrane</keyword>
<protein>
    <recommendedName>
        <fullName evidence="4">Tfp pilus assembly protein PilX</fullName>
    </recommendedName>
</protein>
<reference evidence="2 3" key="1">
    <citation type="submission" date="2018-06" db="EMBL/GenBank/DDBJ databases">
        <authorList>
            <consortium name="Pathogen Informatics"/>
            <person name="Doyle S."/>
        </authorList>
    </citation>
    <scope>NUCLEOTIDE SEQUENCE [LARGE SCALE GENOMIC DNA]</scope>
    <source>
        <strain evidence="2 3">NCTC13163</strain>
    </source>
</reference>
<evidence type="ECO:0000313" key="3">
    <source>
        <dbReference type="Proteomes" id="UP000254060"/>
    </source>
</evidence>
<dbReference type="EMBL" id="UGGP01000001">
    <property type="protein sequence ID" value="STO08740.1"/>
    <property type="molecule type" value="Genomic_DNA"/>
</dbReference>
<keyword evidence="1" id="KW-1133">Transmembrane helix</keyword>
<evidence type="ECO:0008006" key="4">
    <source>
        <dbReference type="Google" id="ProtNLM"/>
    </source>
</evidence>
<name>A0A377FVB0_9BACL</name>
<proteinExistence type="predicted"/>
<gene>
    <name evidence="2" type="ORF">NCTC13163_02117</name>
</gene>
<dbReference type="STRING" id="1397694.GCA_000702585_02606"/>
<keyword evidence="1" id="KW-0812">Transmembrane</keyword>
<feature type="transmembrane region" description="Helical" evidence="1">
    <location>
        <begin position="7"/>
        <end position="28"/>
    </location>
</feature>
<accession>A0A377FVB0</accession>
<dbReference type="AlphaFoldDB" id="A0A377FVB0"/>
<dbReference type="RefSeq" id="WP_029335635.1">
    <property type="nucleotide sequence ID" value="NZ_UGGP01000001.1"/>
</dbReference>
<evidence type="ECO:0000256" key="1">
    <source>
        <dbReference type="SAM" id="Phobius"/>
    </source>
</evidence>
<organism evidence="2 3">
    <name type="scientific">Exiguobacterium aurantiacum</name>
    <dbReference type="NCBI Taxonomy" id="33987"/>
    <lineage>
        <taxon>Bacteria</taxon>
        <taxon>Bacillati</taxon>
        <taxon>Bacillota</taxon>
        <taxon>Bacilli</taxon>
        <taxon>Bacillales</taxon>
        <taxon>Bacillales Family XII. Incertae Sedis</taxon>
        <taxon>Exiguobacterium</taxon>
    </lineage>
</organism>